<feature type="domain" description="DUF4214" evidence="1">
    <location>
        <begin position="68"/>
        <end position="121"/>
    </location>
</feature>
<dbReference type="Gene3D" id="2.160.20.160">
    <property type="match status" value="1"/>
</dbReference>
<proteinExistence type="predicted"/>
<name>A0A9W6GW11_9HYPH</name>
<gene>
    <name evidence="2" type="primary">rsaA</name>
    <name evidence="2" type="ORF">LMG27198_29020</name>
</gene>
<dbReference type="Proteomes" id="UP001144323">
    <property type="component" value="Unassembled WGS sequence"/>
</dbReference>
<protein>
    <submittedName>
        <fullName evidence="2">S-layer protein</fullName>
    </submittedName>
</protein>
<dbReference type="SUPFAM" id="SSF51120">
    <property type="entry name" value="beta-Roll"/>
    <property type="match status" value="2"/>
</dbReference>
<dbReference type="InterPro" id="IPR001343">
    <property type="entry name" value="Hemolysn_Ca-bd"/>
</dbReference>
<organism evidence="2 3">
    <name type="scientific">Methylocystis echinoides</name>
    <dbReference type="NCBI Taxonomy" id="29468"/>
    <lineage>
        <taxon>Bacteria</taxon>
        <taxon>Pseudomonadati</taxon>
        <taxon>Pseudomonadota</taxon>
        <taxon>Alphaproteobacteria</taxon>
        <taxon>Hyphomicrobiales</taxon>
        <taxon>Methylocystaceae</taxon>
        <taxon>Methylocystis</taxon>
    </lineage>
</organism>
<dbReference type="Pfam" id="PF13946">
    <property type="entry name" value="DUF4214"/>
    <property type="match status" value="1"/>
</dbReference>
<evidence type="ECO:0000313" key="2">
    <source>
        <dbReference type="EMBL" id="GLI93910.1"/>
    </source>
</evidence>
<dbReference type="AlphaFoldDB" id="A0A9W6GW11"/>
<evidence type="ECO:0000313" key="3">
    <source>
        <dbReference type="Proteomes" id="UP001144323"/>
    </source>
</evidence>
<dbReference type="EMBL" id="BSEC01000001">
    <property type="protein sequence ID" value="GLI93910.1"/>
    <property type="molecule type" value="Genomic_DNA"/>
</dbReference>
<dbReference type="RefSeq" id="WP_281803945.1">
    <property type="nucleotide sequence ID" value="NZ_BSEC01000001.1"/>
</dbReference>
<dbReference type="InterPro" id="IPR025282">
    <property type="entry name" value="DUF4214"/>
</dbReference>
<keyword evidence="3" id="KW-1185">Reference proteome</keyword>
<accession>A0A9W6GW11</accession>
<dbReference type="Pfam" id="PF00353">
    <property type="entry name" value="HemolysinCabind"/>
    <property type="match status" value="3"/>
</dbReference>
<dbReference type="InterPro" id="IPR011049">
    <property type="entry name" value="Serralysin-like_metalloprot_C"/>
</dbReference>
<dbReference type="PRINTS" id="PR00313">
    <property type="entry name" value="CABNDNGRPT"/>
</dbReference>
<comment type="caution">
    <text evidence="2">The sequence shown here is derived from an EMBL/GenBank/DDBJ whole genome shotgun (WGS) entry which is preliminary data.</text>
</comment>
<evidence type="ECO:0000259" key="1">
    <source>
        <dbReference type="Pfam" id="PF13946"/>
    </source>
</evidence>
<sequence length="1093" mass="106588">MASPLPTVQQAIDGLYIVLYGRTADSLGYTAWGSYLGLTQTQLSAQQATAAQYQSLANAFITGEATYYNATYPSTMTDTQFVNALYMNLGGGLGDAAGTLYWTSLLGAGQSRASLVGQFTQAFQSIDLSSQAGSGLSAEDYAAAVLRQKTFNNKVIVSQYYAQLSATNPFLVANTTSDPAFQAVQNIIKGVDSTTASVAAAQAIINEAVAAGSVNPILNAPTAPAKTFELTTGVDTGASFIGGAGYDTFDGTKGALGAQTLTALDSLDGGAGTDTLNATKADAGAFIVPANVTVRNIELVNLSSGDTLSVDAATWTGLTTLTATSTGGATITVPSATNVTETDSNLAGGAIIIDGAKNVTVSASKVTAGSVAIGGVTPVTGLVNVTTGLINGSNAGGITVVGGTSATVTQNVAANATATTGAVDITNKGALTSVTSTVTKGTGATVTYNTVTVNGSASSTADDTITSLSVTGASTVTTANTNKLASLSLGATSGNITIDNGDTGATTAAKTLALTVDGVTGGTLDDDDIIQTLNITATGTASTVANVTDTALTSITLAGDKKLTLTSIAGATILETIDASAATGGMTISSALLTTTAFTGGAGVDTITLGATTKAIATGGGDDVVTLSAGTTALGTGGTIDAGAGTGDMLSFADADDATTASGGATFATKISNFEIVNLAGAAGAGVTVNVANLDDISKVNVAVDLGQTLAVSNIASGGTVTYNAAQTAASTITVANAATSTADVFNIGVSSAAARNVNGLTISNVETINFLTDDTATTTTGIEHTAALTAAAAKTLTVTGDAGLTLTFTGTALTTFDASGVTDGDVTWTAGALAGAATIKGGATNDANVVVLSAALGNITYTGGSGTDTITMNNATNHDATTNSFTLGNGANTLTATNNDGANTVIGGTGVDTISLGNGANNVTTDSGNDVITVGTGANTIDAGAGNDTITIGASAGTNTVNVGTGTDAIVFTGVQTAAGYYTSLTGMGAGDTLDFSATANDGGGLSAGVLGAGIVLGGASSFANYLNAAAAGDGSTDSAFSWFQYSGNTYLVLDNSAAATFQDGADQVVELVGLVSLATSTQDGSYVVTLV</sequence>
<dbReference type="GO" id="GO:0005509">
    <property type="term" value="F:calcium ion binding"/>
    <property type="evidence" value="ECO:0007669"/>
    <property type="project" value="InterPro"/>
</dbReference>
<reference evidence="2" key="1">
    <citation type="journal article" date="2023" name="Int. J. Syst. Evol. Microbiol.">
        <title>Methylocystis iwaonis sp. nov., a type II methane-oxidizing bacterium from surface soil of a rice paddy field in Japan, and emended description of the genus Methylocystis (ex Whittenbury et al. 1970) Bowman et al. 1993.</title>
        <authorList>
            <person name="Kaise H."/>
            <person name="Sawadogo J.B."/>
            <person name="Alam M.S."/>
            <person name="Ueno C."/>
            <person name="Dianou D."/>
            <person name="Shinjo R."/>
            <person name="Asakawa S."/>
        </authorList>
    </citation>
    <scope>NUCLEOTIDE SEQUENCE</scope>
    <source>
        <strain evidence="2">LMG27198</strain>
    </source>
</reference>